<dbReference type="Proteomes" id="UP000001064">
    <property type="component" value="Unassembled WGS sequence"/>
</dbReference>
<dbReference type="GO" id="GO:0005762">
    <property type="term" value="C:mitochondrial large ribosomal subunit"/>
    <property type="evidence" value="ECO:0000318"/>
    <property type="project" value="GO_Central"/>
</dbReference>
<dbReference type="AlphaFoldDB" id="F0ZUQ4"/>
<dbReference type="PANTHER" id="PTHR33618">
    <property type="entry name" value="39S RIBOSOMAL PROTEIN L53, MITOCHONDRIAL"/>
    <property type="match status" value="1"/>
</dbReference>
<dbReference type="OrthoDB" id="17627at2759"/>
<keyword evidence="2" id="KW-1185">Reference proteome</keyword>
<evidence type="ECO:0008006" key="3">
    <source>
        <dbReference type="Google" id="ProtNLM"/>
    </source>
</evidence>
<dbReference type="InterPro" id="IPR052473">
    <property type="entry name" value="mtLSU_mL53"/>
</dbReference>
<dbReference type="FunCoup" id="F0ZUQ4">
    <property type="interactions" value="1"/>
</dbReference>
<dbReference type="OMA" id="YYNGFEQ"/>
<dbReference type="eggNOG" id="ENOG502RI5H">
    <property type="taxonomic scope" value="Eukaryota"/>
</dbReference>
<dbReference type="KEGG" id="dpp:DICPUDRAFT_81831"/>
<dbReference type="VEuPathDB" id="AmoebaDB:DICPUDRAFT_81831"/>
<dbReference type="RefSeq" id="XP_003291149.1">
    <property type="nucleotide sequence ID" value="XM_003291101.1"/>
</dbReference>
<accession>F0ZUQ4</accession>
<evidence type="ECO:0000313" key="2">
    <source>
        <dbReference type="Proteomes" id="UP000001064"/>
    </source>
</evidence>
<reference evidence="2" key="1">
    <citation type="journal article" date="2011" name="Genome Biol.">
        <title>Comparative genomics of the social amoebae Dictyostelium discoideum and Dictyostelium purpureum.</title>
        <authorList>
            <consortium name="US DOE Joint Genome Institute (JGI-PGF)"/>
            <person name="Sucgang R."/>
            <person name="Kuo A."/>
            <person name="Tian X."/>
            <person name="Salerno W."/>
            <person name="Parikh A."/>
            <person name="Feasley C.L."/>
            <person name="Dalin E."/>
            <person name="Tu H."/>
            <person name="Huang E."/>
            <person name="Barry K."/>
            <person name="Lindquist E."/>
            <person name="Shapiro H."/>
            <person name="Bruce D."/>
            <person name="Schmutz J."/>
            <person name="Salamov A."/>
            <person name="Fey P."/>
            <person name="Gaudet P."/>
            <person name="Anjard C."/>
            <person name="Babu M.M."/>
            <person name="Basu S."/>
            <person name="Bushmanova Y."/>
            <person name="van der Wel H."/>
            <person name="Katoh-Kurasawa M."/>
            <person name="Dinh C."/>
            <person name="Coutinho P.M."/>
            <person name="Saito T."/>
            <person name="Elias M."/>
            <person name="Schaap P."/>
            <person name="Kay R.R."/>
            <person name="Henrissat B."/>
            <person name="Eichinger L."/>
            <person name="Rivero F."/>
            <person name="Putnam N.H."/>
            <person name="West C.M."/>
            <person name="Loomis W.F."/>
            <person name="Chisholm R.L."/>
            <person name="Shaulsky G."/>
            <person name="Strassmann J.E."/>
            <person name="Queller D.C."/>
            <person name="Kuspa A."/>
            <person name="Grigoriev I.V."/>
        </authorList>
    </citation>
    <scope>NUCLEOTIDE SEQUENCE [LARGE SCALE GENOMIC DNA]</scope>
    <source>
        <strain evidence="2">QSDP1</strain>
    </source>
</reference>
<evidence type="ECO:0000313" key="1">
    <source>
        <dbReference type="EMBL" id="EGC32347.1"/>
    </source>
</evidence>
<organism evidence="1 2">
    <name type="scientific">Dictyostelium purpureum</name>
    <name type="common">Slime mold</name>
    <dbReference type="NCBI Taxonomy" id="5786"/>
    <lineage>
        <taxon>Eukaryota</taxon>
        <taxon>Amoebozoa</taxon>
        <taxon>Evosea</taxon>
        <taxon>Eumycetozoa</taxon>
        <taxon>Dictyostelia</taxon>
        <taxon>Dictyosteliales</taxon>
        <taxon>Dictyosteliaceae</taxon>
        <taxon>Dictyostelium</taxon>
    </lineage>
</organism>
<protein>
    <recommendedName>
        <fullName evidence="3">Ribosomal protein/NADH dehydrogenase domain-containing protein</fullName>
    </recommendedName>
</protein>
<dbReference type="InParanoid" id="F0ZUQ4"/>
<gene>
    <name evidence="1" type="ORF">DICPUDRAFT_81831</name>
</gene>
<name>F0ZUQ4_DICPU</name>
<dbReference type="Gene3D" id="3.40.30.10">
    <property type="entry name" value="Glutaredoxin"/>
    <property type="match status" value="1"/>
</dbReference>
<dbReference type="PANTHER" id="PTHR33618:SF1">
    <property type="entry name" value="LARGE RIBOSOMAL SUBUNIT PROTEIN ML53"/>
    <property type="match status" value="1"/>
</dbReference>
<dbReference type="EMBL" id="GL871198">
    <property type="protein sequence ID" value="EGC32347.1"/>
    <property type="molecule type" value="Genomic_DNA"/>
</dbReference>
<sequence>MAEKLNILTKLKSITFSFNPLCSKSNSIKSFIPLTTNSRSTSTVPDCKIQFKLGEEFVKPEILLKFSNGSEQTINTSNLEVTSIIESIDLLKRAIKVEEIEKIKTSETTLQEILQPVNKKKDTGAKANR</sequence>
<dbReference type="GeneID" id="10507311"/>
<proteinExistence type="predicted"/>